<dbReference type="InterPro" id="IPR029039">
    <property type="entry name" value="Flavoprotein-like_sf"/>
</dbReference>
<dbReference type="InterPro" id="IPR005025">
    <property type="entry name" value="FMN_Rdtase-like_dom"/>
</dbReference>
<dbReference type="Proteomes" id="UP000216311">
    <property type="component" value="Unassembled WGS sequence"/>
</dbReference>
<evidence type="ECO:0000313" key="2">
    <source>
        <dbReference type="EMBL" id="OYO22661.1"/>
    </source>
</evidence>
<dbReference type="AlphaFoldDB" id="A0A255H4W9"/>
<evidence type="ECO:0000313" key="3">
    <source>
        <dbReference type="Proteomes" id="UP000216311"/>
    </source>
</evidence>
<keyword evidence="3" id="KW-1185">Reference proteome</keyword>
<dbReference type="EMBL" id="NMVQ01000010">
    <property type="protein sequence ID" value="OYO22661.1"/>
    <property type="molecule type" value="Genomic_DNA"/>
</dbReference>
<sequence length="177" mass="18364">MTTLLVVHHSPSRSVRRLTEAVLAGANFADEDVTDLADELADFEVRELEALAFARGEADHADLLAADGYLLITPANFGAMSGALKHVFDSTFLQIGGALAADGSADSSSGSTKGRPFGLLVHGRYDTAGAVRQVLGITTALGWEQAHQVVELLGDVDDEATAAAYQLGGTLAALLLG</sequence>
<reference evidence="2 3" key="1">
    <citation type="submission" date="2017-07" db="EMBL/GenBank/DDBJ databases">
        <title>Draft whole genome sequences of clinical Proprionibacteriaceae strains.</title>
        <authorList>
            <person name="Bernier A.-M."/>
            <person name="Bernard K."/>
            <person name="Domingo M.-C."/>
        </authorList>
    </citation>
    <scope>NUCLEOTIDE SEQUENCE [LARGE SCALE GENOMIC DNA]</scope>
    <source>
        <strain evidence="2 3">NML 130396</strain>
    </source>
</reference>
<gene>
    <name evidence="2" type="ORF">CGZ93_07355</name>
</gene>
<comment type="caution">
    <text evidence="2">The sequence shown here is derived from an EMBL/GenBank/DDBJ whole genome shotgun (WGS) entry which is preliminary data.</text>
</comment>
<proteinExistence type="predicted"/>
<protein>
    <submittedName>
        <fullName evidence="2">Flavodoxin</fullName>
    </submittedName>
</protein>
<dbReference type="Pfam" id="PF03358">
    <property type="entry name" value="FMN_red"/>
    <property type="match status" value="1"/>
</dbReference>
<feature type="domain" description="NADPH-dependent FMN reductase-like" evidence="1">
    <location>
        <begin position="5"/>
        <end position="142"/>
    </location>
</feature>
<name>A0A255H4W9_9ACTN</name>
<dbReference type="GO" id="GO:0016491">
    <property type="term" value="F:oxidoreductase activity"/>
    <property type="evidence" value="ECO:0007669"/>
    <property type="project" value="InterPro"/>
</dbReference>
<evidence type="ECO:0000259" key="1">
    <source>
        <dbReference type="Pfam" id="PF03358"/>
    </source>
</evidence>
<dbReference type="OrthoDB" id="5736081at2"/>
<dbReference type="RefSeq" id="WP_094363507.1">
    <property type="nucleotide sequence ID" value="NZ_NMVQ01000010.1"/>
</dbReference>
<organism evidence="2 3">
    <name type="scientific">Enemella dayhoffiae</name>
    <dbReference type="NCBI Taxonomy" id="2016507"/>
    <lineage>
        <taxon>Bacteria</taxon>
        <taxon>Bacillati</taxon>
        <taxon>Actinomycetota</taxon>
        <taxon>Actinomycetes</taxon>
        <taxon>Propionibacteriales</taxon>
        <taxon>Propionibacteriaceae</taxon>
        <taxon>Enemella</taxon>
    </lineage>
</organism>
<dbReference type="SUPFAM" id="SSF52218">
    <property type="entry name" value="Flavoproteins"/>
    <property type="match status" value="1"/>
</dbReference>
<accession>A0A255H4W9</accession>
<dbReference type="Gene3D" id="3.40.50.360">
    <property type="match status" value="1"/>
</dbReference>